<dbReference type="InterPro" id="IPR029052">
    <property type="entry name" value="Metallo-depent_PP-like"/>
</dbReference>
<sequence length="218" mass="24991">MILRGVLALIADTHLYQAGLPFFFDFLQRQQIHQLACLGDCQPEPFRHWLALHPHCKLYWVYDVFWPELPEATGNGMALDLAGRIFLAHTRATAFIRFKDSVSTYKKEPPSGRAPLIICHGHTHTPSVTRFGRSLNQILYINSPHHFLIQPRHELMHLENDAVYLIVPGAFTMEEGRFPTFNFALLDTDNHAVEMFSFTELTPLRSLRSSLPALQKLT</sequence>
<name>F2NID8_DESAR</name>
<reference evidence="1 2" key="1">
    <citation type="journal article" date="2011" name="Stand. Genomic Sci.">
        <title>Complete genome sequence of the acetate-degrading sulfate reducer Desulfobacca acetoxidans type strain (ASRB2).</title>
        <authorList>
            <person name="Goker M."/>
            <person name="Teshima H."/>
            <person name="Lapidus A."/>
            <person name="Nolan M."/>
            <person name="Lucas S."/>
            <person name="Hammon N."/>
            <person name="Deshpande S."/>
            <person name="Cheng J.F."/>
            <person name="Tapia R."/>
            <person name="Han C."/>
            <person name="Goodwin L."/>
            <person name="Pitluck S."/>
            <person name="Huntemann M."/>
            <person name="Liolios K."/>
            <person name="Ivanova N."/>
            <person name="Pagani I."/>
            <person name="Mavromatis K."/>
            <person name="Ovchinikova G."/>
            <person name="Pati A."/>
            <person name="Chen A."/>
            <person name="Palaniappan K."/>
            <person name="Land M."/>
            <person name="Hauser L."/>
            <person name="Brambilla E.M."/>
            <person name="Rohde M."/>
            <person name="Spring S."/>
            <person name="Detter J.C."/>
            <person name="Woyke T."/>
            <person name="Bristow J."/>
            <person name="Eisen J.A."/>
            <person name="Markowitz V."/>
            <person name="Hugenholtz P."/>
            <person name="Kyrpides N.C."/>
            <person name="Klenk H.P."/>
        </authorList>
    </citation>
    <scope>NUCLEOTIDE SEQUENCE [LARGE SCALE GENOMIC DNA]</scope>
    <source>
        <strain evidence="2">ATCC 700848 / DSM 11109 / ASRB2</strain>
    </source>
</reference>
<dbReference type="STRING" id="880072.Desac_2522"/>
<dbReference type="AlphaFoldDB" id="F2NID8"/>
<accession>F2NID8</accession>
<dbReference type="HOGENOM" id="CLU_1265238_0_0_7"/>
<dbReference type="SUPFAM" id="SSF56300">
    <property type="entry name" value="Metallo-dependent phosphatases"/>
    <property type="match status" value="1"/>
</dbReference>
<evidence type="ECO:0000313" key="1">
    <source>
        <dbReference type="EMBL" id="AEB10340.1"/>
    </source>
</evidence>
<reference evidence="2" key="2">
    <citation type="submission" date="2011-03" db="EMBL/GenBank/DDBJ databases">
        <title>The complete genome of Desulfobacca acetoxidans DSM 11109.</title>
        <authorList>
            <consortium name="US DOE Joint Genome Institute (JGI-PGF)"/>
            <person name="Lucas S."/>
            <person name="Copeland A."/>
            <person name="Lapidus A."/>
            <person name="Bruce D."/>
            <person name="Goodwin L."/>
            <person name="Pitluck S."/>
            <person name="Peters L."/>
            <person name="Kyrpides N."/>
            <person name="Mavromatis K."/>
            <person name="Ivanova N."/>
            <person name="Ovchinnikova G."/>
            <person name="Teshima H."/>
            <person name="Detter J.C."/>
            <person name="Han C."/>
            <person name="Land M."/>
            <person name="Hauser L."/>
            <person name="Markowitz V."/>
            <person name="Cheng J.-F."/>
            <person name="Hugenholtz P."/>
            <person name="Woyke T."/>
            <person name="Wu D."/>
            <person name="Spring S."/>
            <person name="Schueler E."/>
            <person name="Brambilla E."/>
            <person name="Klenk H.-P."/>
            <person name="Eisen J.A."/>
        </authorList>
    </citation>
    <scope>NUCLEOTIDE SEQUENCE [LARGE SCALE GENOMIC DNA]</scope>
    <source>
        <strain evidence="2">ATCC 700848 / DSM 11109 / ASRB2</strain>
    </source>
</reference>
<keyword evidence="2" id="KW-1185">Reference proteome</keyword>
<organism evidence="1 2">
    <name type="scientific">Desulfobacca acetoxidans (strain ATCC 700848 / DSM 11109 / ASRB2)</name>
    <dbReference type="NCBI Taxonomy" id="880072"/>
    <lineage>
        <taxon>Bacteria</taxon>
        <taxon>Pseudomonadati</taxon>
        <taxon>Thermodesulfobacteriota</taxon>
        <taxon>Desulfobaccia</taxon>
        <taxon>Desulfobaccales</taxon>
        <taxon>Desulfobaccaceae</taxon>
        <taxon>Desulfobacca</taxon>
    </lineage>
</organism>
<dbReference type="Proteomes" id="UP000000483">
    <property type="component" value="Chromosome"/>
</dbReference>
<proteinExistence type="predicted"/>
<dbReference type="eggNOG" id="COG0639">
    <property type="taxonomic scope" value="Bacteria"/>
</dbReference>
<dbReference type="KEGG" id="dao:Desac_2522"/>
<evidence type="ECO:0000313" key="2">
    <source>
        <dbReference type="Proteomes" id="UP000000483"/>
    </source>
</evidence>
<protein>
    <submittedName>
        <fullName evidence="1">Uncharacterized protein</fullName>
    </submittedName>
</protein>
<dbReference type="OrthoDB" id="3196553at2"/>
<dbReference type="Gene3D" id="3.60.21.10">
    <property type="match status" value="1"/>
</dbReference>
<gene>
    <name evidence="1" type="ordered locus">Desac_2522</name>
</gene>
<dbReference type="EMBL" id="CP002629">
    <property type="protein sequence ID" value="AEB10340.1"/>
    <property type="molecule type" value="Genomic_DNA"/>
</dbReference>
<dbReference type="RefSeq" id="WP_013707449.1">
    <property type="nucleotide sequence ID" value="NC_015388.1"/>
</dbReference>